<keyword evidence="4" id="KW-1185">Reference proteome</keyword>
<feature type="transmembrane region" description="Helical" evidence="1">
    <location>
        <begin position="21"/>
        <end position="39"/>
    </location>
</feature>
<dbReference type="Proteomes" id="UP000244989">
    <property type="component" value="Unassembled WGS sequence"/>
</dbReference>
<evidence type="ECO:0000259" key="2">
    <source>
        <dbReference type="SMART" id="SM00858"/>
    </source>
</evidence>
<dbReference type="AlphaFoldDB" id="A0A2U1T859"/>
<dbReference type="SMART" id="SM00858">
    <property type="entry name" value="SAF"/>
    <property type="match status" value="1"/>
</dbReference>
<dbReference type="RefSeq" id="WP_108431917.1">
    <property type="nucleotide sequence ID" value="NZ_CP026947.1"/>
</dbReference>
<keyword evidence="1" id="KW-0812">Transmembrane</keyword>
<dbReference type="Gene3D" id="3.90.1210.10">
    <property type="entry name" value="Antifreeze-like/N-acetylneuraminic acid synthase C-terminal domain"/>
    <property type="match status" value="1"/>
</dbReference>
<dbReference type="OrthoDB" id="4410346at2"/>
<comment type="caution">
    <text evidence="3">The sequence shown here is derived from an EMBL/GenBank/DDBJ whole genome shotgun (WGS) entry which is preliminary data.</text>
</comment>
<dbReference type="InterPro" id="IPR013974">
    <property type="entry name" value="SAF"/>
</dbReference>
<dbReference type="CDD" id="cd11614">
    <property type="entry name" value="SAF_CpaB_FlgA_like"/>
    <property type="match status" value="1"/>
</dbReference>
<reference evidence="4" key="1">
    <citation type="submission" date="2018-04" db="EMBL/GenBank/DDBJ databases">
        <authorList>
            <person name="Liu S."/>
            <person name="Wang Z."/>
            <person name="Li J."/>
        </authorList>
    </citation>
    <scope>NUCLEOTIDE SEQUENCE [LARGE SCALE GENOMIC DNA]</scope>
    <source>
        <strain evidence="4">2189</strain>
    </source>
</reference>
<proteinExistence type="predicted"/>
<keyword evidence="1" id="KW-0472">Membrane</keyword>
<feature type="domain" description="SAF" evidence="2">
    <location>
        <begin position="43"/>
        <end position="105"/>
    </location>
</feature>
<dbReference type="KEGG" id="cyz:C3B44_08015"/>
<dbReference type="Pfam" id="PF08666">
    <property type="entry name" value="SAF"/>
    <property type="match status" value="1"/>
</dbReference>
<protein>
    <recommendedName>
        <fullName evidence="2">SAF domain-containing protein</fullName>
    </recommendedName>
</protein>
<evidence type="ECO:0000313" key="4">
    <source>
        <dbReference type="Proteomes" id="UP000244989"/>
    </source>
</evidence>
<name>A0A2U1T859_9CORY</name>
<sequence>MQLPAFFSRPGYRRSLLIRRFIAAILVIVAVLVAIGGTLRSDPQVVVFSRALAAGDTVTVEDLRLVSIPAEAIPDGAITDPEAAAGRTVVTAAGRGEIVTDVRITGSALVQSFNDAANGEGAPEVTTVVPVRLADPATVNLLSHGDTVTILTSPSEEDGASSVLARGGRVVVADEDNPDTVLIALSEHDAQTVASASLTSPLGVVLTSAAGLASQN</sequence>
<evidence type="ECO:0000313" key="3">
    <source>
        <dbReference type="EMBL" id="PWC02078.1"/>
    </source>
</evidence>
<dbReference type="EMBL" id="QEEZ01000006">
    <property type="protein sequence ID" value="PWC02078.1"/>
    <property type="molecule type" value="Genomic_DNA"/>
</dbReference>
<evidence type="ECO:0000256" key="1">
    <source>
        <dbReference type="SAM" id="Phobius"/>
    </source>
</evidence>
<gene>
    <name evidence="3" type="ORF">DF222_04365</name>
</gene>
<organism evidence="3 4">
    <name type="scientific">Corynebacterium yudongzhengii</name>
    <dbReference type="NCBI Taxonomy" id="2080740"/>
    <lineage>
        <taxon>Bacteria</taxon>
        <taxon>Bacillati</taxon>
        <taxon>Actinomycetota</taxon>
        <taxon>Actinomycetes</taxon>
        <taxon>Mycobacteriales</taxon>
        <taxon>Corynebacteriaceae</taxon>
        <taxon>Corynebacterium</taxon>
    </lineage>
</organism>
<keyword evidence="1" id="KW-1133">Transmembrane helix</keyword>
<accession>A0A2U1T859</accession>